<evidence type="ECO:0000256" key="7">
    <source>
        <dbReference type="ARBA" id="ARBA00023128"/>
    </source>
</evidence>
<evidence type="ECO:0000256" key="4">
    <source>
        <dbReference type="ARBA" id="ARBA00011657"/>
    </source>
</evidence>
<accession>A0A1Z8JMU1</accession>
<dbReference type="Proteomes" id="UP000195871">
    <property type="component" value="Unassembled WGS sequence"/>
</dbReference>
<dbReference type="EMBL" id="NHMM01000004">
    <property type="protein sequence ID" value="OUT21908.1"/>
    <property type="molecule type" value="Genomic_DNA"/>
</dbReference>
<evidence type="ECO:0000313" key="9">
    <source>
        <dbReference type="Proteomes" id="UP000195871"/>
    </source>
</evidence>
<comment type="similarity">
    <text evidence="3">Belongs to the AEP2 family.</text>
</comment>
<proteinExistence type="inferred from homology"/>
<dbReference type="AlphaFoldDB" id="A0A1Z8JMU1"/>
<comment type="subunit">
    <text evidence="4">Binds to the 5'UTR of the OLI1 mRNA.</text>
</comment>
<evidence type="ECO:0000256" key="5">
    <source>
        <dbReference type="ARBA" id="ARBA00019258"/>
    </source>
</evidence>
<keyword evidence="7" id="KW-0496">Mitochondrion</keyword>
<reference evidence="8 9" key="1">
    <citation type="submission" date="2017-05" db="EMBL/GenBank/DDBJ databases">
        <title>The Genome Sequence of Candida krusei Ckrusei653.</title>
        <authorList>
            <person name="Cuomo C."/>
            <person name="Forche A."/>
            <person name="Young S."/>
            <person name="Abouelleil A."/>
            <person name="Cao P."/>
            <person name="Chapman S."/>
            <person name="Cusick C."/>
            <person name="Shea T."/>
            <person name="Nusbaum C."/>
            <person name="Birren B."/>
        </authorList>
    </citation>
    <scope>NUCLEOTIDE SEQUENCE [LARGE SCALE GENOMIC DNA]</scope>
    <source>
        <strain evidence="8 9">Ckrusei653</strain>
    </source>
</reference>
<organism evidence="8 9">
    <name type="scientific">Pichia kudriavzevii</name>
    <name type="common">Yeast</name>
    <name type="synonym">Issatchenkia orientalis</name>
    <dbReference type="NCBI Taxonomy" id="4909"/>
    <lineage>
        <taxon>Eukaryota</taxon>
        <taxon>Fungi</taxon>
        <taxon>Dikarya</taxon>
        <taxon>Ascomycota</taxon>
        <taxon>Saccharomycotina</taxon>
        <taxon>Pichiomycetes</taxon>
        <taxon>Pichiales</taxon>
        <taxon>Pichiaceae</taxon>
        <taxon>Pichia</taxon>
    </lineage>
</organism>
<evidence type="ECO:0000313" key="8">
    <source>
        <dbReference type="EMBL" id="OUT21908.1"/>
    </source>
</evidence>
<comment type="caution">
    <text evidence="8">The sequence shown here is derived from an EMBL/GenBank/DDBJ whole genome shotgun (WGS) entry which is preliminary data.</text>
</comment>
<comment type="function">
    <text evidence="1">Required for translation of the mitochondrial OLI1 transcript coding for the mitochondrial ATP synthase subunit 9.</text>
</comment>
<evidence type="ECO:0000256" key="6">
    <source>
        <dbReference type="ARBA" id="ARBA00022946"/>
    </source>
</evidence>
<dbReference type="VEuPathDB" id="FungiDB:C5L36_0E03500"/>
<evidence type="ECO:0000256" key="1">
    <source>
        <dbReference type="ARBA" id="ARBA00002412"/>
    </source>
</evidence>
<protein>
    <recommendedName>
        <fullName evidence="5">ATPase expression protein 2, mitochondrial</fullName>
    </recommendedName>
</protein>
<dbReference type="GO" id="GO:0005739">
    <property type="term" value="C:mitochondrion"/>
    <property type="evidence" value="ECO:0007669"/>
    <property type="project" value="UniProtKB-SubCell"/>
</dbReference>
<name>A0A1Z8JMU1_PICKU</name>
<evidence type="ECO:0000256" key="3">
    <source>
        <dbReference type="ARBA" id="ARBA00009790"/>
    </source>
</evidence>
<keyword evidence="6" id="KW-0809">Transit peptide</keyword>
<sequence>MLRGYKVASSHVRGVAFFVPSNRINEYSKRELQENATIELFEDNYKKLKHYYEDRFPDIKFKNVKTQKTPFAKFSFKPNDDTVVAALDSVNIDFFQNINEKIPVADDVLAERDFRKMVKLALYNTKVPKLYNLLKCNLSRISTLKDELTPSDVSVIIRRLISYHDMVSKSAKFMTKNRKYLYEDNESYVTRLNEISDSLYTQNTLIFNACARAFDLSISDYEEIVMFHYRNGKIPKTVEIIAGLEKKAQEVDSKLYLSNKLWFCKLDILSKTSNQFWKIYGEKLFRNEKKIGLKNNYLYPHHGHNFQILLQRYEHDKSINNLPDDADIINVIIKGLGKHCDIPSLDKLIESYWGIKIDRISERGVYLMEHFNIRKNVNALIWPNEKIITSILLSYATNGDVATGIMVNNMILEKYNDKRILNSLNTIKYWEFVLRCVGLYGDATEKNIARLLNETEIIDDHGNSLLEIKYRFFDIVSNMSERFVRFPTREMFQLKIRYSSSHEILNGLPIAYKQLNNDGYNHSRLNYRANQHTLYKYVEECCKELGNRGLFLDAKSIIEKYITSKQETKSLKDMLGEMQEIYARKRVKEDERKRRVEDEDDDFQLW</sequence>
<dbReference type="Pfam" id="PF12921">
    <property type="entry name" value="ATP13"/>
    <property type="match status" value="1"/>
</dbReference>
<dbReference type="InterPro" id="IPR024319">
    <property type="entry name" value="ATPase_expression_mit"/>
</dbReference>
<comment type="subcellular location">
    <subcellularLocation>
        <location evidence="2">Mitochondrion</location>
    </subcellularLocation>
</comment>
<gene>
    <name evidence="8" type="ORF">CAS74_002892</name>
</gene>
<evidence type="ECO:0000256" key="2">
    <source>
        <dbReference type="ARBA" id="ARBA00004173"/>
    </source>
</evidence>